<proteinExistence type="predicted"/>
<keyword evidence="2" id="KW-1185">Reference proteome</keyword>
<protein>
    <submittedName>
        <fullName evidence="1">Uncharacterized protein</fullName>
    </submittedName>
</protein>
<name>A0AAU9ICE8_9CILI</name>
<comment type="caution">
    <text evidence="1">The sequence shown here is derived from an EMBL/GenBank/DDBJ whole genome shotgun (WGS) entry which is preliminary data.</text>
</comment>
<dbReference type="AlphaFoldDB" id="A0AAU9ICE8"/>
<organism evidence="1 2">
    <name type="scientific">Blepharisma stoltei</name>
    <dbReference type="NCBI Taxonomy" id="1481888"/>
    <lineage>
        <taxon>Eukaryota</taxon>
        <taxon>Sar</taxon>
        <taxon>Alveolata</taxon>
        <taxon>Ciliophora</taxon>
        <taxon>Postciliodesmatophora</taxon>
        <taxon>Heterotrichea</taxon>
        <taxon>Heterotrichida</taxon>
        <taxon>Blepharismidae</taxon>
        <taxon>Blepharisma</taxon>
    </lineage>
</organism>
<gene>
    <name evidence="1" type="ORF">BSTOLATCC_MIC2825</name>
</gene>
<dbReference type="EMBL" id="CAJZBQ010000003">
    <property type="protein sequence ID" value="CAG9310972.1"/>
    <property type="molecule type" value="Genomic_DNA"/>
</dbReference>
<accession>A0AAU9ICE8</accession>
<reference evidence="1" key="1">
    <citation type="submission" date="2021-09" db="EMBL/GenBank/DDBJ databases">
        <authorList>
            <consortium name="AG Swart"/>
            <person name="Singh M."/>
            <person name="Singh A."/>
            <person name="Seah K."/>
            <person name="Emmerich C."/>
        </authorList>
    </citation>
    <scope>NUCLEOTIDE SEQUENCE</scope>
    <source>
        <strain evidence="1">ATCC30299</strain>
    </source>
</reference>
<dbReference type="Proteomes" id="UP001162131">
    <property type="component" value="Unassembled WGS sequence"/>
</dbReference>
<sequence>MTVCFKNGRLVWKKYKRYFSIFLKTGGWKKVNGEKKTAKTEEKSTYIKINILSRLSKFKQRKAKVKLHNKQLVLHYNKY</sequence>
<evidence type="ECO:0000313" key="2">
    <source>
        <dbReference type="Proteomes" id="UP001162131"/>
    </source>
</evidence>
<evidence type="ECO:0000313" key="1">
    <source>
        <dbReference type="EMBL" id="CAG9310972.1"/>
    </source>
</evidence>